<protein>
    <recommendedName>
        <fullName evidence="4">Integrase</fullName>
    </recommendedName>
</protein>
<organism evidence="2 3">
    <name type="scientific">Streptomyces griseochromogenes</name>
    <dbReference type="NCBI Taxonomy" id="68214"/>
    <lineage>
        <taxon>Bacteria</taxon>
        <taxon>Bacillati</taxon>
        <taxon>Actinomycetota</taxon>
        <taxon>Actinomycetes</taxon>
        <taxon>Kitasatosporales</taxon>
        <taxon>Streptomycetaceae</taxon>
        <taxon>Streptomyces</taxon>
    </lineage>
</organism>
<dbReference type="Proteomes" id="UP001519309">
    <property type="component" value="Unassembled WGS sequence"/>
</dbReference>
<feature type="region of interest" description="Disordered" evidence="1">
    <location>
        <begin position="1"/>
        <end position="35"/>
    </location>
</feature>
<evidence type="ECO:0000256" key="1">
    <source>
        <dbReference type="SAM" id="MobiDB-lite"/>
    </source>
</evidence>
<keyword evidence="3" id="KW-1185">Reference proteome</keyword>
<evidence type="ECO:0000313" key="3">
    <source>
        <dbReference type="Proteomes" id="UP001519309"/>
    </source>
</evidence>
<reference evidence="2 3" key="1">
    <citation type="submission" date="2021-03" db="EMBL/GenBank/DDBJ databases">
        <title>Genomic Encyclopedia of Type Strains, Phase IV (KMG-IV): sequencing the most valuable type-strain genomes for metagenomic binning, comparative biology and taxonomic classification.</title>
        <authorList>
            <person name="Goeker M."/>
        </authorList>
    </citation>
    <scope>NUCLEOTIDE SEQUENCE [LARGE SCALE GENOMIC DNA]</scope>
    <source>
        <strain evidence="2 3">DSM 40499</strain>
    </source>
</reference>
<accession>A0ABS4LIR2</accession>
<evidence type="ECO:0000313" key="2">
    <source>
        <dbReference type="EMBL" id="MBP2047271.1"/>
    </source>
</evidence>
<sequence length="35" mass="3892">MDHGPPHSSARPGQHTRLPGLSPAATRRPQQEEYE</sequence>
<dbReference type="EMBL" id="JAGGLP010000001">
    <property type="protein sequence ID" value="MBP2047271.1"/>
    <property type="molecule type" value="Genomic_DNA"/>
</dbReference>
<evidence type="ECO:0008006" key="4">
    <source>
        <dbReference type="Google" id="ProtNLM"/>
    </source>
</evidence>
<comment type="caution">
    <text evidence="2">The sequence shown here is derived from an EMBL/GenBank/DDBJ whole genome shotgun (WGS) entry which is preliminary data.</text>
</comment>
<gene>
    <name evidence="2" type="ORF">J2Z21_000193</name>
</gene>
<name>A0ABS4LIR2_9ACTN</name>
<proteinExistence type="predicted"/>